<organism evidence="4">
    <name type="scientific">Solanum lycopersicum</name>
    <name type="common">Tomato</name>
    <name type="synonym">Lycopersicon esculentum</name>
    <dbReference type="NCBI Taxonomy" id="4081"/>
    <lineage>
        <taxon>Eukaryota</taxon>
        <taxon>Viridiplantae</taxon>
        <taxon>Streptophyta</taxon>
        <taxon>Embryophyta</taxon>
        <taxon>Tracheophyta</taxon>
        <taxon>Spermatophyta</taxon>
        <taxon>Magnoliopsida</taxon>
        <taxon>eudicotyledons</taxon>
        <taxon>Gunneridae</taxon>
        <taxon>Pentapetalae</taxon>
        <taxon>asterids</taxon>
        <taxon>lamiids</taxon>
        <taxon>Solanales</taxon>
        <taxon>Solanaceae</taxon>
        <taxon>Solanoideae</taxon>
        <taxon>Solaneae</taxon>
        <taxon>Solanum</taxon>
        <taxon>Solanum subgen. Lycopersicon</taxon>
    </lineage>
</organism>
<dbReference type="PROSITE" id="PS50011">
    <property type="entry name" value="PROTEIN_KINASE_DOM"/>
    <property type="match status" value="1"/>
</dbReference>
<dbReference type="GO" id="GO:0051707">
    <property type="term" value="P:response to other organism"/>
    <property type="evidence" value="ECO:0007669"/>
    <property type="project" value="UniProtKB-ARBA"/>
</dbReference>
<dbReference type="Gene3D" id="3.30.200.20">
    <property type="entry name" value="Phosphorylase Kinase, domain 1"/>
    <property type="match status" value="1"/>
</dbReference>
<proteinExistence type="predicted"/>
<protein>
    <recommendedName>
        <fullName evidence="3">Protein kinase domain-containing protein</fullName>
    </recommendedName>
</protein>
<name>A0A3Q7JAM5_SOLLC</name>
<accession>A0A3Q7JAM5</accession>
<keyword evidence="2" id="KW-0067">ATP-binding</keyword>
<dbReference type="EnsemblPlants" id="Solyc10g047770.1.1">
    <property type="protein sequence ID" value="Solyc10g047770.1.1.1"/>
    <property type="gene ID" value="Solyc10g047770.1"/>
</dbReference>
<dbReference type="GO" id="GO:0004672">
    <property type="term" value="F:protein kinase activity"/>
    <property type="evidence" value="ECO:0007669"/>
    <property type="project" value="InterPro"/>
</dbReference>
<evidence type="ECO:0000259" key="3">
    <source>
        <dbReference type="PROSITE" id="PS50011"/>
    </source>
</evidence>
<dbReference type="PaxDb" id="4081-Solyc10g047770.1.1"/>
<dbReference type="GO" id="GO:0005524">
    <property type="term" value="F:ATP binding"/>
    <property type="evidence" value="ECO:0007669"/>
    <property type="project" value="UniProtKB-KW"/>
</dbReference>
<dbReference type="InterPro" id="IPR001245">
    <property type="entry name" value="Ser-Thr/Tyr_kinase_cat_dom"/>
</dbReference>
<evidence type="ECO:0000313" key="4">
    <source>
        <dbReference type="EnsemblPlants" id="Solyc10g047770.1.1.1"/>
    </source>
</evidence>
<dbReference type="AlphaFoldDB" id="A0A3Q7JAM5"/>
<reference evidence="4" key="1">
    <citation type="journal article" date="2012" name="Nature">
        <title>The tomato genome sequence provides insights into fleshy fruit evolution.</title>
        <authorList>
            <consortium name="Tomato Genome Consortium"/>
        </authorList>
    </citation>
    <scope>NUCLEOTIDE SEQUENCE [LARGE SCALE GENOMIC DNA]</scope>
    <source>
        <strain evidence="4">cv. Heinz 1706</strain>
    </source>
</reference>
<sequence>MLDQGGFGYVNKGYLKESNCYIVVRRISRESKQEIKEYESEVRIISRLRYKHFVQLIGWCHQKRELLLLYELIPNGVLYYQIFKG</sequence>
<dbReference type="InParanoid" id="A0A3Q7JAM5"/>
<dbReference type="InterPro" id="IPR000719">
    <property type="entry name" value="Prot_kinase_dom"/>
</dbReference>
<reference evidence="4" key="2">
    <citation type="submission" date="2019-01" db="UniProtKB">
        <authorList>
            <consortium name="EnsemblPlants"/>
        </authorList>
    </citation>
    <scope>IDENTIFICATION</scope>
    <source>
        <strain evidence="4">cv. Heinz 1706</strain>
    </source>
</reference>
<dbReference type="Gramene" id="Solyc10g047770.1.1">
    <property type="protein sequence ID" value="Solyc10g047770.1.1.1"/>
    <property type="gene ID" value="Solyc10g047770.1"/>
</dbReference>
<dbReference type="InterPro" id="IPR050528">
    <property type="entry name" value="L-type_Lectin-RKs"/>
</dbReference>
<dbReference type="InterPro" id="IPR011009">
    <property type="entry name" value="Kinase-like_dom_sf"/>
</dbReference>
<evidence type="ECO:0000313" key="5">
    <source>
        <dbReference type="Proteomes" id="UP000004994"/>
    </source>
</evidence>
<dbReference type="SMR" id="A0A3Q7JAM5"/>
<dbReference type="Pfam" id="PF07714">
    <property type="entry name" value="PK_Tyr_Ser-Thr"/>
    <property type="match status" value="1"/>
</dbReference>
<feature type="domain" description="Protein kinase" evidence="3">
    <location>
        <begin position="1"/>
        <end position="85"/>
    </location>
</feature>
<evidence type="ECO:0000256" key="2">
    <source>
        <dbReference type="ARBA" id="ARBA00022840"/>
    </source>
</evidence>
<keyword evidence="1" id="KW-0547">Nucleotide-binding</keyword>
<evidence type="ECO:0000256" key="1">
    <source>
        <dbReference type="ARBA" id="ARBA00022741"/>
    </source>
</evidence>
<dbReference type="Proteomes" id="UP000004994">
    <property type="component" value="Chromosome 10"/>
</dbReference>
<dbReference type="SUPFAM" id="SSF56112">
    <property type="entry name" value="Protein kinase-like (PK-like)"/>
    <property type="match status" value="1"/>
</dbReference>
<dbReference type="PANTHER" id="PTHR27007">
    <property type="match status" value="1"/>
</dbReference>
<keyword evidence="5" id="KW-1185">Reference proteome</keyword>